<proteinExistence type="inferred from homology"/>
<keyword evidence="1 3" id="KW-0802">TPR repeat</keyword>
<feature type="region of interest" description="Disordered" evidence="4">
    <location>
        <begin position="423"/>
        <end position="456"/>
    </location>
</feature>
<sequence>MDNFNNCTIEGGALVTTRRGLQVSKAKHNGISFVNIIAGPEQASEEAPQTQLSRRTDLVDLSQPLERRFKFVTKNQEPRKPRVFQPKKTTRATQIDSNKKSKPKKAQTNAPRILSSQAGPIYLYDPALASSEEVESLDRALEEFQHCYQSTPFLSTTSWRAEVWATHNYSVPMSVTKQKLLHLYMRFIPFKMYPLECILSHNPTRSPKFFERLQVTPNSLVSVIVAGSLVEAVLKGERCSDDMLEQESYACGVVNGELRKIARLRGQEAHGIMECICSMAVGSAHLGRHDHWHMHMKGLKQILEMTGGIDKEWTYVMNKVRRANVKAAAALATIPYLEYERIYGNISDSLPRTTRARLSKAVKGILAFCNVQEVICESFASLVLFSHAVSTALAAKKRTILYDPEVFIEEWLWVMPPISRAFRPGSSGSSVGRVVSGNRNPRQDEHSMDVDHAETSRVKEPAAVQAAVVKPPPPEPDHLKIEESLKWIMDLLRKTGTGYFAASQFRGHDAVQSYSSLPRSQQETPWVLAQVGKAHYEQAAYAEAEKYFRKLRVLAPSRMEDMEVYSTILWHLKRETDLSFLAHELIDSEWLAPQAWCTLGNAWSLAREPDQALRCFRRATQVDPKFAYAFTLQGHEHVANEEYEKALGAYRQAITADQRHYNAYYGMGKVHEKLGNYDKARIHFHTASMINPTNAVLICCVGSVLEKQKQMGLALQAFTKATELAPRAAQTRYQKARALLAVGQLEAAQKELLILKDLAPDEANVHFLLGKMYIRTGEKQSAVRHFTVALALDPKASPQVKEAIESIEDDQGMEDSFMT</sequence>
<accession>A0A0G4LDW5</accession>
<dbReference type="AlphaFoldDB" id="A0A0G4LDW5"/>
<dbReference type="Pfam" id="PF13432">
    <property type="entry name" value="TPR_16"/>
    <property type="match status" value="2"/>
</dbReference>
<dbReference type="Gene3D" id="1.25.40.10">
    <property type="entry name" value="Tetratricopeptide repeat domain"/>
    <property type="match status" value="3"/>
</dbReference>
<feature type="compositionally biased region" description="Low complexity" evidence="4">
    <location>
        <begin position="425"/>
        <end position="440"/>
    </location>
</feature>
<evidence type="ECO:0000256" key="4">
    <source>
        <dbReference type="SAM" id="MobiDB-lite"/>
    </source>
</evidence>
<evidence type="ECO:0000313" key="6">
    <source>
        <dbReference type="Proteomes" id="UP000045706"/>
    </source>
</evidence>
<dbReference type="EMBL" id="CVQI01010779">
    <property type="protein sequence ID" value="CRK20206.1"/>
    <property type="molecule type" value="Genomic_DNA"/>
</dbReference>
<dbReference type="PANTHER" id="PTHR12558">
    <property type="entry name" value="CELL DIVISION CYCLE 16,23,27"/>
    <property type="match status" value="1"/>
</dbReference>
<dbReference type="InterPro" id="IPR019734">
    <property type="entry name" value="TPR_rpt"/>
</dbReference>
<dbReference type="Proteomes" id="UP000045706">
    <property type="component" value="Unassembled WGS sequence"/>
</dbReference>
<dbReference type="GO" id="GO:0051301">
    <property type="term" value="P:cell division"/>
    <property type="evidence" value="ECO:0007669"/>
    <property type="project" value="TreeGrafter"/>
</dbReference>
<dbReference type="InterPro" id="IPR011990">
    <property type="entry name" value="TPR-like_helical_dom_sf"/>
</dbReference>
<dbReference type="SUPFAM" id="SSF48452">
    <property type="entry name" value="TPR-like"/>
    <property type="match status" value="2"/>
</dbReference>
<evidence type="ECO:0000256" key="2">
    <source>
        <dbReference type="ARBA" id="ARBA00038210"/>
    </source>
</evidence>
<dbReference type="GO" id="GO:0005737">
    <property type="term" value="C:cytoplasm"/>
    <property type="evidence" value="ECO:0007669"/>
    <property type="project" value="TreeGrafter"/>
</dbReference>
<protein>
    <submittedName>
        <fullName evidence="5">Uncharacterized protein</fullName>
    </submittedName>
</protein>
<feature type="region of interest" description="Disordered" evidence="4">
    <location>
        <begin position="76"/>
        <end position="110"/>
    </location>
</feature>
<feature type="repeat" description="TPR" evidence="3">
    <location>
        <begin position="661"/>
        <end position="694"/>
    </location>
</feature>
<dbReference type="GO" id="GO:0005680">
    <property type="term" value="C:anaphase-promoting complex"/>
    <property type="evidence" value="ECO:0007669"/>
    <property type="project" value="TreeGrafter"/>
</dbReference>
<feature type="repeat" description="TPR" evidence="3">
    <location>
        <begin position="525"/>
        <end position="558"/>
    </location>
</feature>
<comment type="similarity">
    <text evidence="2">Belongs to the APC3/CDC27 family.</text>
</comment>
<dbReference type="GO" id="GO:0007091">
    <property type="term" value="P:metaphase/anaphase transition of mitotic cell cycle"/>
    <property type="evidence" value="ECO:0007669"/>
    <property type="project" value="TreeGrafter"/>
</dbReference>
<dbReference type="PANTHER" id="PTHR12558:SF13">
    <property type="entry name" value="CELL DIVISION CYCLE PROTEIN 27 HOMOLOG"/>
    <property type="match status" value="1"/>
</dbReference>
<evidence type="ECO:0000256" key="1">
    <source>
        <dbReference type="ARBA" id="ARBA00022803"/>
    </source>
</evidence>
<dbReference type="SMART" id="SM00028">
    <property type="entry name" value="TPR"/>
    <property type="match status" value="7"/>
</dbReference>
<feature type="repeat" description="TPR" evidence="3">
    <location>
        <begin position="593"/>
        <end position="626"/>
    </location>
</feature>
<feature type="compositionally biased region" description="Basic and acidic residues" evidence="4">
    <location>
        <begin position="441"/>
        <end position="456"/>
    </location>
</feature>
<evidence type="ECO:0000256" key="3">
    <source>
        <dbReference type="PROSITE-ProRule" id="PRU00339"/>
    </source>
</evidence>
<dbReference type="GO" id="GO:0016567">
    <property type="term" value="P:protein ubiquitination"/>
    <property type="evidence" value="ECO:0007669"/>
    <property type="project" value="TreeGrafter"/>
</dbReference>
<feature type="repeat" description="TPR" evidence="3">
    <location>
        <begin position="763"/>
        <end position="796"/>
    </location>
</feature>
<gene>
    <name evidence="5" type="ORF">BN1723_012074</name>
</gene>
<feature type="repeat" description="TPR" evidence="3">
    <location>
        <begin position="627"/>
        <end position="660"/>
    </location>
</feature>
<dbReference type="PROSITE" id="PS50005">
    <property type="entry name" value="TPR"/>
    <property type="match status" value="5"/>
</dbReference>
<name>A0A0G4LDW5_VERLO</name>
<reference evidence="6" key="1">
    <citation type="submission" date="2015-05" db="EMBL/GenBank/DDBJ databases">
        <authorList>
            <person name="Fogelqvist Johan"/>
        </authorList>
    </citation>
    <scope>NUCLEOTIDE SEQUENCE [LARGE SCALE GENOMIC DNA]</scope>
</reference>
<evidence type="ECO:0000313" key="5">
    <source>
        <dbReference type="EMBL" id="CRK20206.1"/>
    </source>
</evidence>
<organism evidence="5 6">
    <name type="scientific">Verticillium longisporum</name>
    <name type="common">Verticillium dahliae var. longisporum</name>
    <dbReference type="NCBI Taxonomy" id="100787"/>
    <lineage>
        <taxon>Eukaryota</taxon>
        <taxon>Fungi</taxon>
        <taxon>Dikarya</taxon>
        <taxon>Ascomycota</taxon>
        <taxon>Pezizomycotina</taxon>
        <taxon>Sordariomycetes</taxon>
        <taxon>Hypocreomycetidae</taxon>
        <taxon>Glomerellales</taxon>
        <taxon>Plectosphaerellaceae</taxon>
        <taxon>Verticillium</taxon>
    </lineage>
</organism>
<dbReference type="GO" id="GO:0031145">
    <property type="term" value="P:anaphase-promoting complex-dependent catabolic process"/>
    <property type="evidence" value="ECO:0007669"/>
    <property type="project" value="TreeGrafter"/>
</dbReference>